<reference evidence="4" key="1">
    <citation type="submission" date="2023-07" db="EMBL/GenBank/DDBJ databases">
        <title>Chryseobacterium sp. strain PBS4-4 Genome sequencing and assembly.</title>
        <authorList>
            <person name="Jung Y."/>
        </authorList>
    </citation>
    <scope>NUCLEOTIDE SEQUENCE [LARGE SCALE GENOMIC DNA]</scope>
    <source>
        <strain evidence="4">PBS4-4</strain>
    </source>
</reference>
<feature type="region of interest" description="Disordered" evidence="1">
    <location>
        <begin position="18"/>
        <end position="63"/>
    </location>
</feature>
<dbReference type="EMBL" id="JAOTEM010000002">
    <property type="protein sequence ID" value="MCU7617436.1"/>
    <property type="molecule type" value="Genomic_DNA"/>
</dbReference>
<organism evidence="3 4">
    <name type="scientific">Chryseobacterium edaphi</name>
    <dbReference type="NCBI Taxonomy" id="2976532"/>
    <lineage>
        <taxon>Bacteria</taxon>
        <taxon>Pseudomonadati</taxon>
        <taxon>Bacteroidota</taxon>
        <taxon>Flavobacteriia</taxon>
        <taxon>Flavobacteriales</taxon>
        <taxon>Weeksellaceae</taxon>
        <taxon>Chryseobacterium group</taxon>
        <taxon>Chryseobacterium</taxon>
    </lineage>
</organism>
<keyword evidence="2" id="KW-0732">Signal</keyword>
<accession>A0ABT2W5E3</accession>
<comment type="caution">
    <text evidence="3">The sequence shown here is derived from an EMBL/GenBank/DDBJ whole genome shotgun (WGS) entry which is preliminary data.</text>
</comment>
<dbReference type="Proteomes" id="UP001208649">
    <property type="component" value="Unassembled WGS sequence"/>
</dbReference>
<dbReference type="RefSeq" id="WP_263002878.1">
    <property type="nucleotide sequence ID" value="NZ_JAOTEM010000002.1"/>
</dbReference>
<protein>
    <submittedName>
        <fullName evidence="3">Uncharacterized protein</fullName>
    </submittedName>
</protein>
<sequence>MIQLLLVLLGLAFGNNNGNATCNDNNGGTVTTQDSGGTGLDPGTGIDPGGDTGGETHPIPPKK</sequence>
<proteinExistence type="predicted"/>
<evidence type="ECO:0000313" key="4">
    <source>
        <dbReference type="Proteomes" id="UP001208649"/>
    </source>
</evidence>
<feature type="signal peptide" evidence="2">
    <location>
        <begin position="1"/>
        <end position="20"/>
    </location>
</feature>
<feature type="compositionally biased region" description="Low complexity" evidence="1">
    <location>
        <begin position="18"/>
        <end position="28"/>
    </location>
</feature>
<evidence type="ECO:0000256" key="2">
    <source>
        <dbReference type="SAM" id="SignalP"/>
    </source>
</evidence>
<name>A0ABT2W5E3_9FLAO</name>
<evidence type="ECO:0000256" key="1">
    <source>
        <dbReference type="SAM" id="MobiDB-lite"/>
    </source>
</evidence>
<feature type="chain" id="PRO_5046467892" evidence="2">
    <location>
        <begin position="21"/>
        <end position="63"/>
    </location>
</feature>
<gene>
    <name evidence="3" type="ORF">NZ698_09520</name>
</gene>
<feature type="compositionally biased region" description="Gly residues" evidence="1">
    <location>
        <begin position="36"/>
        <end position="53"/>
    </location>
</feature>
<evidence type="ECO:0000313" key="3">
    <source>
        <dbReference type="EMBL" id="MCU7617436.1"/>
    </source>
</evidence>
<keyword evidence="4" id="KW-1185">Reference proteome</keyword>